<reference evidence="1 2" key="1">
    <citation type="submission" date="2019-11" db="EMBL/GenBank/DDBJ databases">
        <title>Draft Genome Sequences of Six Type Strains of the Genus Massilia.</title>
        <authorList>
            <person name="Miess H."/>
            <person name="Frediansyah A."/>
            <person name="Goeker M."/>
            <person name="Gross H."/>
        </authorList>
    </citation>
    <scope>NUCLEOTIDE SEQUENCE [LARGE SCALE GENOMIC DNA]</scope>
    <source>
        <strain evidence="1 2">DSM 17513</strain>
    </source>
</reference>
<dbReference type="EMBL" id="WNWM01000002">
    <property type="protein sequence ID" value="MUI15963.1"/>
    <property type="molecule type" value="Genomic_DNA"/>
</dbReference>
<proteinExistence type="predicted"/>
<organism evidence="1 2">
    <name type="scientific">Pseudoduganella dura</name>
    <dbReference type="NCBI Taxonomy" id="321982"/>
    <lineage>
        <taxon>Bacteria</taxon>
        <taxon>Pseudomonadati</taxon>
        <taxon>Pseudomonadota</taxon>
        <taxon>Betaproteobacteria</taxon>
        <taxon>Burkholderiales</taxon>
        <taxon>Oxalobacteraceae</taxon>
        <taxon>Telluria group</taxon>
        <taxon>Pseudoduganella</taxon>
    </lineage>
</organism>
<evidence type="ECO:0000313" key="2">
    <source>
        <dbReference type="Proteomes" id="UP000431684"/>
    </source>
</evidence>
<name>A0A6I3XND4_9BURK</name>
<protein>
    <submittedName>
        <fullName evidence="1">Uncharacterized protein</fullName>
    </submittedName>
</protein>
<evidence type="ECO:0000313" key="1">
    <source>
        <dbReference type="EMBL" id="MUI15963.1"/>
    </source>
</evidence>
<dbReference type="Proteomes" id="UP000431684">
    <property type="component" value="Unassembled WGS sequence"/>
</dbReference>
<dbReference type="RefSeq" id="WP_155711585.1">
    <property type="nucleotide sequence ID" value="NZ_BMWU01000015.1"/>
</dbReference>
<dbReference type="AlphaFoldDB" id="A0A6I3XND4"/>
<comment type="caution">
    <text evidence="1">The sequence shown here is derived from an EMBL/GenBank/DDBJ whole genome shotgun (WGS) entry which is preliminary data.</text>
</comment>
<accession>A0A6I3XND4</accession>
<gene>
    <name evidence="1" type="ORF">GJV26_26395</name>
</gene>
<sequence>MGISLPAGIARDAAASSEHIRLAGKVVESVAHSSRIVDRAEPCQGHAISAALDCSKGCLDDLAVSLQRHPDRLPHAPCGGGASNAARAGGAVVEAMVELNALIARATCVLEEGVRLRDAQREIIADMHDSLVRTERRMRELTVETNELTRRVAAAVRLV</sequence>
<keyword evidence="2" id="KW-1185">Reference proteome</keyword>